<organism evidence="1 2">
    <name type="scientific">Caerostris extrusa</name>
    <name type="common">Bark spider</name>
    <name type="synonym">Caerostris bankana</name>
    <dbReference type="NCBI Taxonomy" id="172846"/>
    <lineage>
        <taxon>Eukaryota</taxon>
        <taxon>Metazoa</taxon>
        <taxon>Ecdysozoa</taxon>
        <taxon>Arthropoda</taxon>
        <taxon>Chelicerata</taxon>
        <taxon>Arachnida</taxon>
        <taxon>Araneae</taxon>
        <taxon>Araneomorphae</taxon>
        <taxon>Entelegynae</taxon>
        <taxon>Araneoidea</taxon>
        <taxon>Araneidae</taxon>
        <taxon>Caerostris</taxon>
    </lineage>
</organism>
<dbReference type="EMBL" id="BPLR01017434">
    <property type="protein sequence ID" value="GIY91625.1"/>
    <property type="molecule type" value="Genomic_DNA"/>
</dbReference>
<protein>
    <submittedName>
        <fullName evidence="1">Uncharacterized protein</fullName>
    </submittedName>
</protein>
<accession>A0AAV4XBR5</accession>
<reference evidence="1 2" key="1">
    <citation type="submission" date="2021-06" db="EMBL/GenBank/DDBJ databases">
        <title>Caerostris extrusa draft genome.</title>
        <authorList>
            <person name="Kono N."/>
            <person name="Arakawa K."/>
        </authorList>
    </citation>
    <scope>NUCLEOTIDE SEQUENCE [LARGE SCALE GENOMIC DNA]</scope>
</reference>
<sequence length="104" mass="11815">MTSRHHLLRRILMDSHWRIRETSKSLGDLSFVCRDRIPRGAVTAQVDTDHILSYVYSYSGTIGRFAADSQLPKVYHGDAIGRNETEREGGMLNGNLLSYGLHLR</sequence>
<keyword evidence="2" id="KW-1185">Reference proteome</keyword>
<evidence type="ECO:0000313" key="1">
    <source>
        <dbReference type="EMBL" id="GIY91625.1"/>
    </source>
</evidence>
<name>A0AAV4XBR5_CAEEX</name>
<comment type="caution">
    <text evidence="1">The sequence shown here is derived from an EMBL/GenBank/DDBJ whole genome shotgun (WGS) entry which is preliminary data.</text>
</comment>
<gene>
    <name evidence="1" type="ORF">CEXT_411421</name>
</gene>
<dbReference type="Proteomes" id="UP001054945">
    <property type="component" value="Unassembled WGS sequence"/>
</dbReference>
<dbReference type="AlphaFoldDB" id="A0AAV4XBR5"/>
<proteinExistence type="predicted"/>
<evidence type="ECO:0000313" key="2">
    <source>
        <dbReference type="Proteomes" id="UP001054945"/>
    </source>
</evidence>